<feature type="domain" description="Fibronectin type-III" evidence="9">
    <location>
        <begin position="226"/>
        <end position="315"/>
    </location>
</feature>
<evidence type="ECO:0000256" key="6">
    <source>
        <dbReference type="ARBA" id="ARBA00023295"/>
    </source>
</evidence>
<dbReference type="InterPro" id="IPR036116">
    <property type="entry name" value="FN3_sf"/>
</dbReference>
<dbReference type="Pfam" id="PF18911">
    <property type="entry name" value="PKD_4"/>
    <property type="match status" value="2"/>
</dbReference>
<dbReference type="InterPro" id="IPR022409">
    <property type="entry name" value="PKD/Chitinase_dom"/>
</dbReference>
<evidence type="ECO:0000259" key="8">
    <source>
        <dbReference type="PROSITE" id="PS50093"/>
    </source>
</evidence>
<dbReference type="InterPro" id="IPR000601">
    <property type="entry name" value="PKD_dom"/>
</dbReference>
<dbReference type="SMART" id="SM00089">
    <property type="entry name" value="PKD"/>
    <property type="match status" value="2"/>
</dbReference>
<keyword evidence="6" id="KW-0326">Glycosidase</keyword>
<organism evidence="10 11">
    <name type="scientific">Candidatus Phosphoribacter hodrii</name>
    <dbReference type="NCBI Taxonomy" id="2953743"/>
    <lineage>
        <taxon>Bacteria</taxon>
        <taxon>Bacillati</taxon>
        <taxon>Actinomycetota</taxon>
        <taxon>Actinomycetes</taxon>
        <taxon>Micrococcales</taxon>
        <taxon>Dermatophilaceae</taxon>
        <taxon>Candidatus Phosphoribacter</taxon>
    </lineage>
</organism>
<keyword evidence="3" id="KW-0677">Repeat</keyword>
<proteinExistence type="predicted"/>
<evidence type="ECO:0000259" key="9">
    <source>
        <dbReference type="PROSITE" id="PS50853"/>
    </source>
</evidence>
<evidence type="ECO:0000256" key="3">
    <source>
        <dbReference type="ARBA" id="ARBA00022737"/>
    </source>
</evidence>
<accession>A0A935CES8</accession>
<feature type="domain" description="PKD" evidence="8">
    <location>
        <begin position="85"/>
        <end position="134"/>
    </location>
</feature>
<gene>
    <name evidence="10" type="ORF">IPF40_15435</name>
</gene>
<keyword evidence="4" id="KW-1133">Transmembrane helix</keyword>
<dbReference type="InterPro" id="IPR013783">
    <property type="entry name" value="Ig-like_fold"/>
</dbReference>
<comment type="subcellular location">
    <subcellularLocation>
        <location evidence="1">Membrane</location>
        <topology evidence="1">Multi-pass membrane protein</topology>
    </subcellularLocation>
</comment>
<sequence>MRTVFPQLRPRLLRAWRAPMVVLALLFGALAMPSAAASPASSAPTFGSMDAAGAVIAPLAYGGVVPATITFDGSASYCVEFCTLTSYEWDFGDGGTGTGAIASHTYTTSGYFTVTLTVRSNNGLSATASTIANVFQYTIGKFTQSTSVGLMPLSVAFDASGSLSNWDRPIVTYAWNFGDGTTGSGRTITHVFTTPGVRQVTLTVTDRLGGYQIVGGYVFVQDPLLASTNLTATSPSKGVTSLTWTNRTVMISTLQIERCTGSRCTNFVPVSSVPGTFTSFSESGLRSSTVFRYRIRATDYLGNTAVSSIVSVKTR</sequence>
<dbReference type="EMBL" id="JADIXZ010000010">
    <property type="protein sequence ID" value="MBK6302343.1"/>
    <property type="molecule type" value="Genomic_DNA"/>
</dbReference>
<dbReference type="GO" id="GO:0000272">
    <property type="term" value="P:polysaccharide catabolic process"/>
    <property type="evidence" value="ECO:0007669"/>
    <property type="project" value="UniProtKB-KW"/>
</dbReference>
<evidence type="ECO:0000256" key="2">
    <source>
        <dbReference type="ARBA" id="ARBA00022692"/>
    </source>
</evidence>
<dbReference type="Proteomes" id="UP000718281">
    <property type="component" value="Unassembled WGS sequence"/>
</dbReference>
<dbReference type="AlphaFoldDB" id="A0A935CES8"/>
<dbReference type="PANTHER" id="PTHR46730:SF4">
    <property type="entry name" value="POLYCYSTIC KIDNEY DISEASE PROTEIN 1-LIKE 1"/>
    <property type="match status" value="1"/>
</dbReference>
<evidence type="ECO:0000313" key="11">
    <source>
        <dbReference type="Proteomes" id="UP000718281"/>
    </source>
</evidence>
<dbReference type="SUPFAM" id="SSF49265">
    <property type="entry name" value="Fibronectin type III"/>
    <property type="match status" value="1"/>
</dbReference>
<dbReference type="PROSITE" id="PS50093">
    <property type="entry name" value="PKD"/>
    <property type="match status" value="2"/>
</dbReference>
<dbReference type="GO" id="GO:0016798">
    <property type="term" value="F:hydrolase activity, acting on glycosyl bonds"/>
    <property type="evidence" value="ECO:0007669"/>
    <property type="project" value="UniProtKB-KW"/>
</dbReference>
<keyword evidence="7" id="KW-0624">Polysaccharide degradation</keyword>
<dbReference type="PANTHER" id="PTHR46730">
    <property type="entry name" value="POLYCYSTIN-1"/>
    <property type="match status" value="1"/>
</dbReference>
<evidence type="ECO:0000256" key="4">
    <source>
        <dbReference type="ARBA" id="ARBA00022989"/>
    </source>
</evidence>
<dbReference type="SUPFAM" id="SSF49299">
    <property type="entry name" value="PKD domain"/>
    <property type="match status" value="2"/>
</dbReference>
<dbReference type="PROSITE" id="PS50853">
    <property type="entry name" value="FN3"/>
    <property type="match status" value="1"/>
</dbReference>
<keyword evidence="5" id="KW-0472">Membrane</keyword>
<evidence type="ECO:0000256" key="1">
    <source>
        <dbReference type="ARBA" id="ARBA00004141"/>
    </source>
</evidence>
<dbReference type="InterPro" id="IPR003961">
    <property type="entry name" value="FN3_dom"/>
</dbReference>
<name>A0A935CES8_9MICO</name>
<dbReference type="CDD" id="cd00146">
    <property type="entry name" value="PKD"/>
    <property type="match status" value="2"/>
</dbReference>
<keyword evidence="6" id="KW-0378">Hydrolase</keyword>
<protein>
    <submittedName>
        <fullName evidence="10">PKD domain-containing protein</fullName>
    </submittedName>
</protein>
<evidence type="ECO:0000256" key="5">
    <source>
        <dbReference type="ARBA" id="ARBA00023136"/>
    </source>
</evidence>
<dbReference type="GO" id="GO:0005886">
    <property type="term" value="C:plasma membrane"/>
    <property type="evidence" value="ECO:0007669"/>
    <property type="project" value="TreeGrafter"/>
</dbReference>
<feature type="domain" description="PKD" evidence="8">
    <location>
        <begin position="138"/>
        <end position="209"/>
    </location>
</feature>
<keyword evidence="2" id="KW-0812">Transmembrane</keyword>
<dbReference type="GO" id="GO:0005261">
    <property type="term" value="F:monoatomic cation channel activity"/>
    <property type="evidence" value="ECO:0007669"/>
    <property type="project" value="TreeGrafter"/>
</dbReference>
<keyword evidence="7" id="KW-0119">Carbohydrate metabolism</keyword>
<evidence type="ECO:0000256" key="7">
    <source>
        <dbReference type="ARBA" id="ARBA00023326"/>
    </source>
</evidence>
<evidence type="ECO:0000313" key="10">
    <source>
        <dbReference type="EMBL" id="MBK6302343.1"/>
    </source>
</evidence>
<reference evidence="10 11" key="1">
    <citation type="submission" date="2020-10" db="EMBL/GenBank/DDBJ databases">
        <title>Connecting structure to function with the recovery of over 1000 high-quality activated sludge metagenome-assembled genomes encoding full-length rRNA genes using long-read sequencing.</title>
        <authorList>
            <person name="Singleton C.M."/>
            <person name="Petriglieri F."/>
            <person name="Kristensen J.M."/>
            <person name="Kirkegaard R.H."/>
            <person name="Michaelsen T.Y."/>
            <person name="Andersen M.H."/>
            <person name="Karst S.M."/>
            <person name="Dueholm M.S."/>
            <person name="Nielsen P.H."/>
            <person name="Albertsen M."/>
        </authorList>
    </citation>
    <scope>NUCLEOTIDE SEQUENCE [LARGE SCALE GENOMIC DNA]</scope>
    <source>
        <strain evidence="10">AalE_18-Q3-R2-46_BAT3C.188</strain>
    </source>
</reference>
<dbReference type="InterPro" id="IPR035986">
    <property type="entry name" value="PKD_dom_sf"/>
</dbReference>
<dbReference type="Gene3D" id="2.60.40.10">
    <property type="entry name" value="Immunoglobulins"/>
    <property type="match status" value="3"/>
</dbReference>
<comment type="caution">
    <text evidence="10">The sequence shown here is derived from an EMBL/GenBank/DDBJ whole genome shotgun (WGS) entry which is preliminary data.</text>
</comment>
<dbReference type="GO" id="GO:0006816">
    <property type="term" value="P:calcium ion transport"/>
    <property type="evidence" value="ECO:0007669"/>
    <property type="project" value="TreeGrafter"/>
</dbReference>